<comment type="caution">
    <text evidence="2">The sequence shown here is derived from an EMBL/GenBank/DDBJ whole genome shotgun (WGS) entry which is preliminary data.</text>
</comment>
<dbReference type="Proteomes" id="UP000886833">
    <property type="component" value="Unassembled WGS sequence"/>
</dbReference>
<dbReference type="PANTHER" id="PTHR38450:SF1">
    <property type="entry name" value="STAGE V SPORULATION PROTEIN AC"/>
    <property type="match status" value="1"/>
</dbReference>
<dbReference type="InterPro" id="IPR005562">
    <property type="entry name" value="SpoVA"/>
</dbReference>
<dbReference type="EMBL" id="DVKQ01000018">
    <property type="protein sequence ID" value="HIT37169.1"/>
    <property type="molecule type" value="Genomic_DNA"/>
</dbReference>
<gene>
    <name evidence="2" type="ORF">IAB59_01650</name>
</gene>
<reference evidence="2" key="1">
    <citation type="submission" date="2020-10" db="EMBL/GenBank/DDBJ databases">
        <authorList>
            <person name="Gilroy R."/>
        </authorList>
    </citation>
    <scope>NUCLEOTIDE SEQUENCE</scope>
    <source>
        <strain evidence="2">CHK195-26880</strain>
    </source>
</reference>
<name>A0A9D1GBA8_9FIRM</name>
<reference evidence="2" key="2">
    <citation type="journal article" date="2021" name="PeerJ">
        <title>Extensive microbial diversity within the chicken gut microbiome revealed by metagenomics and culture.</title>
        <authorList>
            <person name="Gilroy R."/>
            <person name="Ravi A."/>
            <person name="Getino M."/>
            <person name="Pursley I."/>
            <person name="Horton D.L."/>
            <person name="Alikhan N.F."/>
            <person name="Baker D."/>
            <person name="Gharbi K."/>
            <person name="Hall N."/>
            <person name="Watson M."/>
            <person name="Adriaenssens E.M."/>
            <person name="Foster-Nyarko E."/>
            <person name="Jarju S."/>
            <person name="Secka A."/>
            <person name="Antonio M."/>
            <person name="Oren A."/>
            <person name="Chaudhuri R.R."/>
            <person name="La Ragione R."/>
            <person name="Hildebrand F."/>
            <person name="Pallen M.J."/>
        </authorList>
    </citation>
    <scope>NUCLEOTIDE SEQUENCE</scope>
    <source>
        <strain evidence="2">CHK195-26880</strain>
    </source>
</reference>
<evidence type="ECO:0000256" key="1">
    <source>
        <dbReference type="SAM" id="Phobius"/>
    </source>
</evidence>
<sequence length="147" mass="16349">MTNKKYEALVKKHNPKENKVKYALTAFLVGGLMGLLGETLIRVYIMFFDVSRNDASTYMIITFIFFASLFTALGFFDKLVAKAKAGLLIPITGFAHSMTSAALDYKNEGPIYGVGSNVFKLAGSVIFYGVVSAWFFGLIRYIWEVLS</sequence>
<dbReference type="PANTHER" id="PTHR38450">
    <property type="entry name" value="STAGE V SPORULATION PROTEIN AC-RELATED"/>
    <property type="match status" value="1"/>
</dbReference>
<keyword evidence="1" id="KW-0472">Membrane</keyword>
<protein>
    <submittedName>
        <fullName evidence="2">SpoVA/SpoVAEb family sporulation membrane protein</fullName>
    </submittedName>
</protein>
<organism evidence="2 3">
    <name type="scientific">Candidatus Onthousia faecipullorum</name>
    <dbReference type="NCBI Taxonomy" id="2840887"/>
    <lineage>
        <taxon>Bacteria</taxon>
        <taxon>Bacillati</taxon>
        <taxon>Bacillota</taxon>
        <taxon>Bacilli</taxon>
        <taxon>Candidatus Onthousia</taxon>
    </lineage>
</organism>
<dbReference type="AlphaFoldDB" id="A0A9D1GBA8"/>
<evidence type="ECO:0000313" key="3">
    <source>
        <dbReference type="Proteomes" id="UP000886833"/>
    </source>
</evidence>
<keyword evidence="1" id="KW-1133">Transmembrane helix</keyword>
<feature type="transmembrane region" description="Helical" evidence="1">
    <location>
        <begin position="125"/>
        <end position="143"/>
    </location>
</feature>
<evidence type="ECO:0000313" key="2">
    <source>
        <dbReference type="EMBL" id="HIT37169.1"/>
    </source>
</evidence>
<proteinExistence type="predicted"/>
<accession>A0A9D1GBA8</accession>
<feature type="transmembrane region" description="Helical" evidence="1">
    <location>
        <begin position="57"/>
        <end position="75"/>
    </location>
</feature>
<keyword evidence="1" id="KW-0812">Transmembrane</keyword>
<feature type="transmembrane region" description="Helical" evidence="1">
    <location>
        <begin position="20"/>
        <end position="45"/>
    </location>
</feature>
<dbReference type="Pfam" id="PF03862">
    <property type="entry name" value="SpoVAC_SpoVAEB"/>
    <property type="match status" value="1"/>
</dbReference>